<dbReference type="Proteomes" id="UP001161497">
    <property type="component" value="Chromosome"/>
</dbReference>
<feature type="region of interest" description="Disordered" evidence="1">
    <location>
        <begin position="1"/>
        <end position="21"/>
    </location>
</feature>
<evidence type="ECO:0000313" key="2">
    <source>
        <dbReference type="EMBL" id="CAI9086054.1"/>
    </source>
</evidence>
<sequence>MELGEWGEISDGHGGPQGMACPVRFRMAPRSFTPLLGPKSPS</sequence>
<keyword evidence="3" id="KW-1185">Reference proteome</keyword>
<evidence type="ECO:0000256" key="1">
    <source>
        <dbReference type="SAM" id="MobiDB-lite"/>
    </source>
</evidence>
<accession>A0ABN8XIX1</accession>
<protein>
    <submittedName>
        <fullName evidence="2">Uncharacterized protein</fullName>
    </submittedName>
</protein>
<dbReference type="EMBL" id="OX458932">
    <property type="protein sequence ID" value="CAI9086054.1"/>
    <property type="molecule type" value="Genomic_DNA"/>
</dbReference>
<organism evidence="2 3">
    <name type="scientific">Candidatus Methylacidiphilum fumarolicum</name>
    <dbReference type="NCBI Taxonomy" id="591154"/>
    <lineage>
        <taxon>Bacteria</taxon>
        <taxon>Pseudomonadati</taxon>
        <taxon>Verrucomicrobiota</taxon>
        <taxon>Methylacidiphilae</taxon>
        <taxon>Methylacidiphilales</taxon>
        <taxon>Methylacidiphilaceae</taxon>
        <taxon>Methylacidiphilum (ex Ratnadevi et al. 2023)</taxon>
    </lineage>
</organism>
<evidence type="ECO:0000313" key="3">
    <source>
        <dbReference type="Proteomes" id="UP001161497"/>
    </source>
</evidence>
<proteinExistence type="predicted"/>
<reference evidence="2" key="1">
    <citation type="submission" date="2023-03" db="EMBL/GenBank/DDBJ databases">
        <authorList>
            <person name="Cremers G."/>
            <person name="Picone N."/>
        </authorList>
    </citation>
    <scope>NUCLEOTIDE SEQUENCE</scope>
    <source>
        <strain evidence="2">Sample_alias</strain>
    </source>
</reference>
<name>A0ABN8XIX1_9BACT</name>
<gene>
    <name evidence="2" type="ORF">MFUM_1726</name>
</gene>